<evidence type="ECO:0000313" key="1">
    <source>
        <dbReference type="EMBL" id="RMC06485.1"/>
    </source>
</evidence>
<dbReference type="EMBL" id="QRBI01000120">
    <property type="protein sequence ID" value="RMC06485.1"/>
    <property type="molecule type" value="Genomic_DNA"/>
</dbReference>
<reference evidence="1 2" key="1">
    <citation type="submission" date="2018-07" db="EMBL/GenBank/DDBJ databases">
        <title>A high quality draft genome assembly of the barn swallow (H. rustica rustica).</title>
        <authorList>
            <person name="Formenti G."/>
            <person name="Chiara M."/>
            <person name="Poveda L."/>
            <person name="Francoijs K.-J."/>
            <person name="Bonisoli-Alquati A."/>
            <person name="Canova L."/>
            <person name="Gianfranceschi L."/>
            <person name="Horner D.S."/>
            <person name="Saino N."/>
        </authorList>
    </citation>
    <scope>NUCLEOTIDE SEQUENCE [LARGE SCALE GENOMIC DNA]</scope>
    <source>
        <strain evidence="1">Chelidonia</strain>
        <tissue evidence="1">Blood</tissue>
    </source>
</reference>
<protein>
    <submittedName>
        <fullName evidence="1">Uncharacterized protein</fullName>
    </submittedName>
</protein>
<sequence>MLYLDQSYFTKGKIVGHSVSCNTQATVGFEVVVYCVCSDFQGWGKRKIKLFRTCKPSSKVSGPEKISPRGHVCQTVAASSSVPSGVWEDSESMMVKEHFLLVCTASLLGQKQLSNGHRSSDLKARPTSALDS</sequence>
<comment type="caution">
    <text evidence="1">The sequence shown here is derived from an EMBL/GenBank/DDBJ whole genome shotgun (WGS) entry which is preliminary data.</text>
</comment>
<evidence type="ECO:0000313" key="2">
    <source>
        <dbReference type="Proteomes" id="UP000269221"/>
    </source>
</evidence>
<accession>A0A3M0K010</accession>
<gene>
    <name evidence="1" type="ORF">DUI87_15921</name>
</gene>
<keyword evidence="2" id="KW-1185">Reference proteome</keyword>
<proteinExistence type="predicted"/>
<dbReference type="AlphaFoldDB" id="A0A3M0K010"/>
<organism evidence="1 2">
    <name type="scientific">Hirundo rustica rustica</name>
    <dbReference type="NCBI Taxonomy" id="333673"/>
    <lineage>
        <taxon>Eukaryota</taxon>
        <taxon>Metazoa</taxon>
        <taxon>Chordata</taxon>
        <taxon>Craniata</taxon>
        <taxon>Vertebrata</taxon>
        <taxon>Euteleostomi</taxon>
        <taxon>Archelosauria</taxon>
        <taxon>Archosauria</taxon>
        <taxon>Dinosauria</taxon>
        <taxon>Saurischia</taxon>
        <taxon>Theropoda</taxon>
        <taxon>Coelurosauria</taxon>
        <taxon>Aves</taxon>
        <taxon>Neognathae</taxon>
        <taxon>Neoaves</taxon>
        <taxon>Telluraves</taxon>
        <taxon>Australaves</taxon>
        <taxon>Passeriformes</taxon>
        <taxon>Sylvioidea</taxon>
        <taxon>Hirundinidae</taxon>
        <taxon>Hirundo</taxon>
    </lineage>
</organism>
<dbReference type="Proteomes" id="UP000269221">
    <property type="component" value="Unassembled WGS sequence"/>
</dbReference>
<name>A0A3M0K010_HIRRU</name>